<evidence type="ECO:0000313" key="3">
    <source>
        <dbReference type="Proteomes" id="UP000823388"/>
    </source>
</evidence>
<feature type="region of interest" description="Disordered" evidence="1">
    <location>
        <begin position="55"/>
        <end position="92"/>
    </location>
</feature>
<dbReference type="EMBL" id="CM029040">
    <property type="protein sequence ID" value="KAG2633182.1"/>
    <property type="molecule type" value="Genomic_DNA"/>
</dbReference>
<evidence type="ECO:0000256" key="1">
    <source>
        <dbReference type="SAM" id="MobiDB-lite"/>
    </source>
</evidence>
<organism evidence="2 3">
    <name type="scientific">Panicum virgatum</name>
    <name type="common">Blackwell switchgrass</name>
    <dbReference type="NCBI Taxonomy" id="38727"/>
    <lineage>
        <taxon>Eukaryota</taxon>
        <taxon>Viridiplantae</taxon>
        <taxon>Streptophyta</taxon>
        <taxon>Embryophyta</taxon>
        <taxon>Tracheophyta</taxon>
        <taxon>Spermatophyta</taxon>
        <taxon>Magnoliopsida</taxon>
        <taxon>Liliopsida</taxon>
        <taxon>Poales</taxon>
        <taxon>Poaceae</taxon>
        <taxon>PACMAD clade</taxon>
        <taxon>Panicoideae</taxon>
        <taxon>Panicodae</taxon>
        <taxon>Paniceae</taxon>
        <taxon>Panicinae</taxon>
        <taxon>Panicum</taxon>
        <taxon>Panicum sect. Hiantes</taxon>
    </lineage>
</organism>
<keyword evidence="3" id="KW-1185">Reference proteome</keyword>
<comment type="caution">
    <text evidence="2">The sequence shown here is derived from an EMBL/GenBank/DDBJ whole genome shotgun (WGS) entry which is preliminary data.</text>
</comment>
<protein>
    <submittedName>
        <fullName evidence="2">Uncharacterized protein</fullName>
    </submittedName>
</protein>
<reference evidence="2 3" key="1">
    <citation type="submission" date="2020-05" db="EMBL/GenBank/DDBJ databases">
        <title>WGS assembly of Panicum virgatum.</title>
        <authorList>
            <person name="Lovell J.T."/>
            <person name="Jenkins J."/>
            <person name="Shu S."/>
            <person name="Juenger T.E."/>
            <person name="Schmutz J."/>
        </authorList>
    </citation>
    <scope>NUCLEOTIDE SEQUENCE [LARGE SCALE GENOMIC DNA]</scope>
    <source>
        <strain evidence="2">AP13</strain>
        <strain evidence="3">cv. AP13</strain>
    </source>
</reference>
<evidence type="ECO:0000313" key="2">
    <source>
        <dbReference type="EMBL" id="KAG2633184.1"/>
    </source>
</evidence>
<gene>
    <name evidence="2" type="ORF">PVAP13_2NG274200</name>
</gene>
<sequence length="121" mass="13490">MRRSAVGHGLWRCHSQPIKGRCHGCTALRRRSTRSPLPSPPLHTTPVQVAITVMTALPPPDPNRKTPAPSSRRRPQRSSTDPSQPAQLGMKGKMIPLMTVWLKDVSTWGDHSSIWHQAHHC</sequence>
<name>A0A8T0VIN2_PANVG</name>
<accession>A0A8T0VIN2</accession>
<dbReference type="EMBL" id="CM029040">
    <property type="protein sequence ID" value="KAG2633186.1"/>
    <property type="molecule type" value="Genomic_DNA"/>
</dbReference>
<dbReference type="Proteomes" id="UP000823388">
    <property type="component" value="Chromosome 2N"/>
</dbReference>
<dbReference type="AlphaFoldDB" id="A0A8T0VIN2"/>
<dbReference type="EMBL" id="CM029040">
    <property type="protein sequence ID" value="KAG2633183.1"/>
    <property type="molecule type" value="Genomic_DNA"/>
</dbReference>
<dbReference type="EMBL" id="CM029040">
    <property type="protein sequence ID" value="KAG2633184.1"/>
    <property type="molecule type" value="Genomic_DNA"/>
</dbReference>
<proteinExistence type="predicted"/>
<dbReference type="EMBL" id="CM029040">
    <property type="protein sequence ID" value="KAG2633185.1"/>
    <property type="molecule type" value="Genomic_DNA"/>
</dbReference>